<dbReference type="PATRIC" id="fig|1307839.3.peg.919"/>
<keyword evidence="14" id="KW-1185">Reference proteome</keyword>
<dbReference type="InterPro" id="IPR012910">
    <property type="entry name" value="Plug_dom"/>
</dbReference>
<dbReference type="KEGG" id="blq:L21SP5_00868"/>
<evidence type="ECO:0000313" key="13">
    <source>
        <dbReference type="EMBL" id="ALO14538.1"/>
    </source>
</evidence>
<dbReference type="FunFam" id="2.170.130.10:FF:000008">
    <property type="entry name" value="SusC/RagA family TonB-linked outer membrane protein"/>
    <property type="match status" value="1"/>
</dbReference>
<dbReference type="InterPro" id="IPR008969">
    <property type="entry name" value="CarboxyPept-like_regulatory"/>
</dbReference>
<evidence type="ECO:0000259" key="11">
    <source>
        <dbReference type="Pfam" id="PF00593"/>
    </source>
</evidence>
<dbReference type="Pfam" id="PF13715">
    <property type="entry name" value="CarbopepD_reg_2"/>
    <property type="match status" value="1"/>
</dbReference>
<evidence type="ECO:0000256" key="8">
    <source>
        <dbReference type="PROSITE-ProRule" id="PRU01360"/>
    </source>
</evidence>
<dbReference type="Pfam" id="PF00593">
    <property type="entry name" value="TonB_dep_Rec_b-barrel"/>
    <property type="match status" value="1"/>
</dbReference>
<dbReference type="PROSITE" id="PS52016">
    <property type="entry name" value="TONB_DEPENDENT_REC_3"/>
    <property type="match status" value="1"/>
</dbReference>
<keyword evidence="3 8" id="KW-1134">Transmembrane beta strand</keyword>
<feature type="domain" description="TonB-dependent receptor plug" evidence="12">
    <location>
        <begin position="117"/>
        <end position="237"/>
    </location>
</feature>
<dbReference type="SUPFAM" id="SSF49464">
    <property type="entry name" value="Carboxypeptidase regulatory domain-like"/>
    <property type="match status" value="1"/>
</dbReference>
<dbReference type="STRING" id="1307839.L21SP5_00868"/>
<keyword evidence="4 8" id="KW-0812">Transmembrane</keyword>
<dbReference type="OrthoDB" id="9768177at2"/>
<sequence length="983" mass="108169" precursor="true">MVKKLLLLLMLFSVLASAYAQKRTITGTVTDKGTNETMPGVTVIVKSNPSNGTITGPDGTYSLEVSENAKFLVFSFVGMQKVEKAIGDQTKIDVALASDTESLDEVVVVGYGTESKRLLTSSISDVSLREIEEVPTANIDEALQGKTAGVRINSNSGTPGGGISVRVRGMSSISAGNSPLYVVDGIPIITGDQGQVGFSGQNIDALSSINPSDIESISILKDASAAAIYGARATNGVVLITTKQGKAQKTKINARASFGIEQMWNKPDLLNSEQWLEYQNDLTGNNINPGIDTTNTDWIDEVTQIAPISNYEVSAAGGNDKTKYFLSGSYFTRKGIVKSTAFDRLSGRLNLDHRFNDKLNFGANISLSGSENNRVEGDQSLHAPLAVAISLPPTYPVYNSNGEYDQSGPYANPVPIIEDAVNKANAFRTLGNAFMEYKIIDGLKFKTNWGYDFYMLNEHSYDPPTTRQGNQTNGMGFETFSRSSNFTSNNTLNYIKAFGEHNINLLGGYSFEKYNRVSSFIKGVEFPHEYLEYLESAATIQDAYASVNETGTNSYFGRFKYNYQYKYILALTGRYDGSSRFSDNYRYGFFPGASVAWRISEEAFMEDIDFLSELKLKGGFGITGNDRIGSFRSLSLYTAANYAGVAGIMPVQIANPDLKWETTYQSDIGLTAGFLDDKITVDISYYLKKTKDLLLDRPLPPSSGFTVLSDNIGEMENQGVELTINANIIEDIWSVNFNISHNKNKVTKLYNGQPIEDIGRGNQRIAEGEPISHFYGYNALGVDPSTGYMVFEDVNNDGQLTDADRTIIGDPHPDFIGGFTNTVNYKNFELNVLFQFSYGNDIFNATRIYTESLGVSGDNQSTNILDRWQNVGDQTDVPLATTTPNPITKIYNNVESSRFIEDGSYLRLKNLSLGYKFDQQVLDKLGLNSLKVYFSAKNLLTFTKYSGLDPEVNYAGNDDVVMGVEFFTYPSVRTFTFGINIGI</sequence>
<evidence type="ECO:0000259" key="12">
    <source>
        <dbReference type="Pfam" id="PF07715"/>
    </source>
</evidence>
<dbReference type="InterPro" id="IPR000531">
    <property type="entry name" value="Beta-barrel_TonB"/>
</dbReference>
<comment type="subcellular location">
    <subcellularLocation>
        <location evidence="1 8">Cell outer membrane</location>
        <topology evidence="1 8">Multi-pass membrane protein</topology>
    </subcellularLocation>
</comment>
<evidence type="ECO:0000256" key="3">
    <source>
        <dbReference type="ARBA" id="ARBA00022452"/>
    </source>
</evidence>
<dbReference type="Proteomes" id="UP000064893">
    <property type="component" value="Chromosome"/>
</dbReference>
<evidence type="ECO:0000313" key="14">
    <source>
        <dbReference type="Proteomes" id="UP000064893"/>
    </source>
</evidence>
<evidence type="ECO:0000256" key="9">
    <source>
        <dbReference type="RuleBase" id="RU003357"/>
    </source>
</evidence>
<keyword evidence="7 8" id="KW-0998">Cell outer membrane</keyword>
<evidence type="ECO:0000256" key="2">
    <source>
        <dbReference type="ARBA" id="ARBA00022448"/>
    </source>
</evidence>
<dbReference type="NCBIfam" id="TIGR04056">
    <property type="entry name" value="OMP_RagA_SusC"/>
    <property type="match status" value="1"/>
</dbReference>
<dbReference type="NCBIfam" id="TIGR04057">
    <property type="entry name" value="SusC_RagA_signa"/>
    <property type="match status" value="1"/>
</dbReference>
<dbReference type="Gene3D" id="2.60.40.1120">
    <property type="entry name" value="Carboxypeptidase-like, regulatory domain"/>
    <property type="match status" value="1"/>
</dbReference>
<dbReference type="AlphaFoldDB" id="A0A0S2HWV7"/>
<dbReference type="EMBL" id="CP013118">
    <property type="protein sequence ID" value="ALO14538.1"/>
    <property type="molecule type" value="Genomic_DNA"/>
</dbReference>
<accession>A0A0S2HWV7</accession>
<dbReference type="RefSeq" id="WP_057952077.1">
    <property type="nucleotide sequence ID" value="NZ_CP013118.1"/>
</dbReference>
<evidence type="ECO:0000256" key="1">
    <source>
        <dbReference type="ARBA" id="ARBA00004571"/>
    </source>
</evidence>
<dbReference type="SUPFAM" id="SSF56935">
    <property type="entry name" value="Porins"/>
    <property type="match status" value="1"/>
</dbReference>
<evidence type="ECO:0000256" key="4">
    <source>
        <dbReference type="ARBA" id="ARBA00022692"/>
    </source>
</evidence>
<dbReference type="InterPro" id="IPR023996">
    <property type="entry name" value="TonB-dep_OMP_SusC/RagA"/>
</dbReference>
<evidence type="ECO:0000256" key="5">
    <source>
        <dbReference type="ARBA" id="ARBA00023077"/>
    </source>
</evidence>
<keyword evidence="6 8" id="KW-0472">Membrane</keyword>
<dbReference type="InterPro" id="IPR023997">
    <property type="entry name" value="TonB-dep_OMP_SusC/RagA_CS"/>
</dbReference>
<reference evidence="13 14" key="1">
    <citation type="submission" date="2015-11" db="EMBL/GenBank/DDBJ databases">
        <title>Description and complete genome sequence of a novel strain predominating in hypersaline microbial mats and representing a new family of the Bacteriodetes phylum.</title>
        <authorList>
            <person name="Spring S."/>
            <person name="Bunk B."/>
            <person name="Sproer C."/>
            <person name="Klenk H.-P."/>
        </authorList>
    </citation>
    <scope>NUCLEOTIDE SEQUENCE [LARGE SCALE GENOMIC DNA]</scope>
    <source>
        <strain evidence="13 14">L21-Spi-D4</strain>
    </source>
</reference>
<evidence type="ECO:0000256" key="10">
    <source>
        <dbReference type="SAM" id="SignalP"/>
    </source>
</evidence>
<feature type="signal peptide" evidence="10">
    <location>
        <begin position="1"/>
        <end position="20"/>
    </location>
</feature>
<dbReference type="Pfam" id="PF07715">
    <property type="entry name" value="Plug"/>
    <property type="match status" value="1"/>
</dbReference>
<evidence type="ECO:0000256" key="7">
    <source>
        <dbReference type="ARBA" id="ARBA00023237"/>
    </source>
</evidence>
<feature type="chain" id="PRO_5006599188" evidence="10">
    <location>
        <begin position="21"/>
        <end position="983"/>
    </location>
</feature>
<dbReference type="Gene3D" id="2.40.170.20">
    <property type="entry name" value="TonB-dependent receptor, beta-barrel domain"/>
    <property type="match status" value="1"/>
</dbReference>
<proteinExistence type="inferred from homology"/>
<comment type="similarity">
    <text evidence="8 9">Belongs to the TonB-dependent receptor family.</text>
</comment>
<dbReference type="Gene3D" id="2.170.130.10">
    <property type="entry name" value="TonB-dependent receptor, plug domain"/>
    <property type="match status" value="1"/>
</dbReference>
<organism evidence="13 14">
    <name type="scientific">Salinivirga cyanobacteriivorans</name>
    <dbReference type="NCBI Taxonomy" id="1307839"/>
    <lineage>
        <taxon>Bacteria</taxon>
        <taxon>Pseudomonadati</taxon>
        <taxon>Bacteroidota</taxon>
        <taxon>Bacteroidia</taxon>
        <taxon>Bacteroidales</taxon>
        <taxon>Salinivirgaceae</taxon>
        <taxon>Salinivirga</taxon>
    </lineage>
</organism>
<evidence type="ECO:0000256" key="6">
    <source>
        <dbReference type="ARBA" id="ARBA00023136"/>
    </source>
</evidence>
<keyword evidence="2 8" id="KW-0813">Transport</keyword>
<gene>
    <name evidence="13" type="ORF">L21SP5_00868</name>
</gene>
<feature type="domain" description="TonB-dependent receptor-like beta-barrel" evidence="11">
    <location>
        <begin position="399"/>
        <end position="939"/>
    </location>
</feature>
<dbReference type="GO" id="GO:0009279">
    <property type="term" value="C:cell outer membrane"/>
    <property type="evidence" value="ECO:0007669"/>
    <property type="project" value="UniProtKB-SubCell"/>
</dbReference>
<dbReference type="InterPro" id="IPR039426">
    <property type="entry name" value="TonB-dep_rcpt-like"/>
</dbReference>
<protein>
    <submittedName>
        <fullName evidence="13">TonB-linked outer membrane protein, SusC/RagA family</fullName>
    </submittedName>
</protein>
<dbReference type="InterPro" id="IPR036942">
    <property type="entry name" value="Beta-barrel_TonB_sf"/>
</dbReference>
<name>A0A0S2HWV7_9BACT</name>
<keyword evidence="5 9" id="KW-0798">TonB box</keyword>
<dbReference type="InterPro" id="IPR037066">
    <property type="entry name" value="Plug_dom_sf"/>
</dbReference>
<keyword evidence="10" id="KW-0732">Signal</keyword>